<protein>
    <submittedName>
        <fullName evidence="1">Uncharacterized protein</fullName>
    </submittedName>
</protein>
<organism evidence="1">
    <name type="scientific">marine sediment metagenome</name>
    <dbReference type="NCBI Taxonomy" id="412755"/>
    <lineage>
        <taxon>unclassified sequences</taxon>
        <taxon>metagenomes</taxon>
        <taxon>ecological metagenomes</taxon>
    </lineage>
</organism>
<accession>A0A0F9TBC6</accession>
<reference evidence="1" key="1">
    <citation type="journal article" date="2015" name="Nature">
        <title>Complex archaea that bridge the gap between prokaryotes and eukaryotes.</title>
        <authorList>
            <person name="Spang A."/>
            <person name="Saw J.H."/>
            <person name="Jorgensen S.L."/>
            <person name="Zaremba-Niedzwiedzka K."/>
            <person name="Martijn J."/>
            <person name="Lind A.E."/>
            <person name="van Eijk R."/>
            <person name="Schleper C."/>
            <person name="Guy L."/>
            <person name="Ettema T.J."/>
        </authorList>
    </citation>
    <scope>NUCLEOTIDE SEQUENCE</scope>
</reference>
<evidence type="ECO:0000313" key="1">
    <source>
        <dbReference type="EMBL" id="KKN46241.1"/>
    </source>
</evidence>
<dbReference type="EMBL" id="LAZR01001340">
    <property type="protein sequence ID" value="KKN46241.1"/>
    <property type="molecule type" value="Genomic_DNA"/>
</dbReference>
<dbReference type="AlphaFoldDB" id="A0A0F9TBC6"/>
<sequence>MNPTEEKKIIEDILRKRRLSHSIELLDVQGDKYTVRNNFGSTIIYIKKDNNYFLEAELD</sequence>
<gene>
    <name evidence="1" type="ORF">LCGC14_0674970</name>
</gene>
<proteinExistence type="predicted"/>
<name>A0A0F9TBC6_9ZZZZ</name>
<comment type="caution">
    <text evidence="1">The sequence shown here is derived from an EMBL/GenBank/DDBJ whole genome shotgun (WGS) entry which is preliminary data.</text>
</comment>